<proteinExistence type="predicted"/>
<dbReference type="EMBL" id="AM920436">
    <property type="protein sequence ID" value="CAP94970.1"/>
    <property type="molecule type" value="Genomic_DNA"/>
</dbReference>
<sequence length="236" mass="25542">MIFTTCSKPPVLSLTGTALNYHGQDELVCVLFLLPLLEPAICSNSPMAHTERSGLGTRMLTRARLCWTVRPGTGLGFFALCPSGLVVPPGDSCMGSPSPVLGLDKGYFGWTDSELMHKPPGIGIVSSQSSGLKLPKLPKLRAAEMQNPHPFVGSLGSERPRTEENADRLMMQKKSQIMNARALKRGSGMGYCIERWHHGHGEDCPSPCGVMMVFPPPSKETSMVVFTRLMEDSSPG</sequence>
<evidence type="ECO:0000313" key="1">
    <source>
        <dbReference type="EMBL" id="CAP94970.1"/>
    </source>
</evidence>
<keyword evidence="2" id="KW-1185">Reference proteome</keyword>
<organism evidence="1 2">
    <name type="scientific">Penicillium rubens (strain ATCC 28089 / DSM 1075 / NRRL 1951 / Wisconsin 54-1255)</name>
    <name type="common">Penicillium chrysogenum</name>
    <dbReference type="NCBI Taxonomy" id="500485"/>
    <lineage>
        <taxon>Eukaryota</taxon>
        <taxon>Fungi</taxon>
        <taxon>Dikarya</taxon>
        <taxon>Ascomycota</taxon>
        <taxon>Pezizomycotina</taxon>
        <taxon>Eurotiomycetes</taxon>
        <taxon>Eurotiomycetidae</taxon>
        <taxon>Eurotiales</taxon>
        <taxon>Aspergillaceae</taxon>
        <taxon>Penicillium</taxon>
        <taxon>Penicillium chrysogenum species complex</taxon>
    </lineage>
</organism>
<gene>
    <name evidence="1" type="ORF">Pc21g00730</name>
    <name evidence="1" type="ORF">PCH_Pc21g00730</name>
</gene>
<dbReference type="HOGENOM" id="CLU_1175767_0_0_1"/>
<name>B6HHF6_PENRW</name>
<evidence type="ECO:0000313" key="2">
    <source>
        <dbReference type="Proteomes" id="UP000000724"/>
    </source>
</evidence>
<protein>
    <submittedName>
        <fullName evidence="1">Uncharacterized protein</fullName>
    </submittedName>
</protein>
<dbReference type="AlphaFoldDB" id="B6HHF6"/>
<accession>B6HHF6</accession>
<dbReference type="Proteomes" id="UP000000724">
    <property type="component" value="Contig Pc00c21"/>
</dbReference>
<dbReference type="VEuPathDB" id="FungiDB:PCH_Pc21g00730"/>
<reference evidence="1 2" key="1">
    <citation type="journal article" date="2008" name="Nat. Biotechnol.">
        <title>Genome sequencing and analysis of the filamentous fungus Penicillium chrysogenum.</title>
        <authorList>
            <person name="van den Berg M.A."/>
            <person name="Albang R."/>
            <person name="Albermann K."/>
            <person name="Badger J.H."/>
            <person name="Daran J.-M."/>
            <person name="Driessen A.J.M."/>
            <person name="Garcia-Estrada C."/>
            <person name="Fedorova N.D."/>
            <person name="Harris D.M."/>
            <person name="Heijne W.H.M."/>
            <person name="Joardar V.S."/>
            <person name="Kiel J.A.K.W."/>
            <person name="Kovalchuk A."/>
            <person name="Martin J.F."/>
            <person name="Nierman W.C."/>
            <person name="Nijland J.G."/>
            <person name="Pronk J.T."/>
            <person name="Roubos J.A."/>
            <person name="van der Klei I.J."/>
            <person name="van Peij N.N.M.E."/>
            <person name="Veenhuis M."/>
            <person name="von Doehren H."/>
            <person name="Wagner C."/>
            <person name="Wortman J.R."/>
            <person name="Bovenberg R.A.L."/>
        </authorList>
    </citation>
    <scope>NUCLEOTIDE SEQUENCE [LARGE SCALE GENOMIC DNA]</scope>
    <source>
        <strain evidence="2">ATCC 28089 / DSM 1075 / NRRL 1951 / Wisconsin 54-1255</strain>
    </source>
</reference>